<evidence type="ECO:0000256" key="2">
    <source>
        <dbReference type="ARBA" id="ARBA00004123"/>
    </source>
</evidence>
<comment type="subcellular location">
    <subcellularLocation>
        <location evidence="2">Nucleus</location>
    </subcellularLocation>
</comment>
<comment type="similarity">
    <text evidence="3">Belongs to the peptidase C19 family.</text>
</comment>
<dbReference type="InterPro" id="IPR001394">
    <property type="entry name" value="Peptidase_C19_UCH"/>
</dbReference>
<evidence type="ECO:0000256" key="1">
    <source>
        <dbReference type="ARBA" id="ARBA00000707"/>
    </source>
</evidence>
<dbReference type="EC" id="3.4.19.12" evidence="4"/>
<dbReference type="PROSITE" id="PS50144">
    <property type="entry name" value="MATH"/>
    <property type="match status" value="1"/>
</dbReference>
<dbReference type="InterPro" id="IPR018200">
    <property type="entry name" value="USP_CS"/>
</dbReference>
<reference evidence="13" key="1">
    <citation type="submission" date="2021-11" db="EMBL/GenBank/DDBJ databases">
        <authorList>
            <person name="Herlambang A."/>
            <person name="Guo Y."/>
            <person name="Takashima Y."/>
            <person name="Nishizawa T."/>
        </authorList>
    </citation>
    <scope>NUCLEOTIDE SEQUENCE</scope>
    <source>
        <strain evidence="13">E1425</strain>
    </source>
</reference>
<dbReference type="Pfam" id="PF00443">
    <property type="entry name" value="UCH"/>
    <property type="match status" value="1"/>
</dbReference>
<keyword evidence="7 13" id="KW-0378">Hydrolase</keyword>
<dbReference type="Gene3D" id="3.10.20.90">
    <property type="entry name" value="Phosphatidylinositol 3-kinase Catalytic Subunit, Chain A, domain 1"/>
    <property type="match status" value="2"/>
</dbReference>
<dbReference type="InterPro" id="IPR050164">
    <property type="entry name" value="Peptidase_C19"/>
</dbReference>
<proteinExistence type="inferred from homology"/>
<dbReference type="Gene3D" id="3.90.70.10">
    <property type="entry name" value="Cysteine proteinases"/>
    <property type="match status" value="1"/>
</dbReference>
<dbReference type="AlphaFoldDB" id="A0A9P3H3M7"/>
<dbReference type="Pfam" id="PF14533">
    <property type="entry name" value="USP7_C2"/>
    <property type="match status" value="1"/>
</dbReference>
<evidence type="ECO:0000256" key="8">
    <source>
        <dbReference type="ARBA" id="ARBA00022807"/>
    </source>
</evidence>
<evidence type="ECO:0000256" key="10">
    <source>
        <dbReference type="SAM" id="MobiDB-lite"/>
    </source>
</evidence>
<evidence type="ECO:0000256" key="9">
    <source>
        <dbReference type="ARBA" id="ARBA00023242"/>
    </source>
</evidence>
<dbReference type="Gene3D" id="2.60.210.10">
    <property type="entry name" value="Apoptosis, Tumor Necrosis Factor Receptor Associated Protein 2, Chain A"/>
    <property type="match status" value="1"/>
</dbReference>
<dbReference type="InterPro" id="IPR038765">
    <property type="entry name" value="Papain-like_cys_pep_sf"/>
</dbReference>
<dbReference type="Proteomes" id="UP000827284">
    <property type="component" value="Unassembled WGS sequence"/>
</dbReference>
<dbReference type="GO" id="GO:0016579">
    <property type="term" value="P:protein deubiquitination"/>
    <property type="evidence" value="ECO:0007669"/>
    <property type="project" value="InterPro"/>
</dbReference>
<dbReference type="PANTHER" id="PTHR24006">
    <property type="entry name" value="UBIQUITIN CARBOXYL-TERMINAL HYDROLASE"/>
    <property type="match status" value="1"/>
</dbReference>
<dbReference type="GO" id="GO:0006508">
    <property type="term" value="P:proteolysis"/>
    <property type="evidence" value="ECO:0007669"/>
    <property type="project" value="UniProtKB-KW"/>
</dbReference>
<dbReference type="InterPro" id="IPR029346">
    <property type="entry name" value="USP_C"/>
</dbReference>
<dbReference type="SMART" id="SM00061">
    <property type="entry name" value="MATH"/>
    <property type="match status" value="1"/>
</dbReference>
<keyword evidence="6" id="KW-0833">Ubl conjugation pathway</keyword>
<evidence type="ECO:0000313" key="13">
    <source>
        <dbReference type="EMBL" id="GJJ69525.1"/>
    </source>
</evidence>
<sequence>MDLKPDSVDLKPEPVEEAPSADDVEWMAKKLMPMIPDLEEIGFETFQWRIEDWRALDKRVTGPEFECGGNKWRILLFPQGNNTPDQVAVYLDSAEPQEHDSPNWHVCAQFALVMSNPSDPTLFRNNTGHHRFVPGAADWGFIRFVDFRTLEQVLLDQGSTVITAYVRVYKDPTGVLWQNFDHYNSKAQTGYVGFSNQGATCYMNSLLQSLFFTNKFRKSVYEIPTEKDEPKKSVSLALQRVFYQLSTSSEAVDTSELTQSFGWHSNDSFSQHDVQEFNRVLQDNLEGKMKGTAAEGSIQELFAGRMKSYIKCINVDYESSRVEDFYDIQLNVKGCKTLVDSFRNYVDVETMDGENKYQAEGHGLQDARKGVIFETLPPVLHLQLKRFEYDMEHDVTVKVNDRYEFPMNVDLAEFVAEGEQKEKLGPDGFKYSLHGVLVHAGDKNGGHYFALLKPERDGKWFRFDDDRVTPVTLKEVMEENYGGVDSPEPTGPMSNLMRQMARHKKFTNAYMLVYIRDAAMEEVLAPIAEEEIPKHLAQRLLDERAAEEAARKAKEEALLYFNARVISDLDFKTHDGFDLMNPISSAVGKLIKVRRQDTYATFRDVVAESYGITEEPFRIWTLVKRQNDTLRVDIPIPDTDLPLMMDEVRQKYGVRNSTELRCYVEFPEKTVAKVPNGKASWFQNDSQAGTIMIFIKYYDPYTQTMEGLGKLFVHRNGKVGDIVGQLNEKKGLPANTALKLFEEIKPTMIEPIKMKSTFMQSEIQGGDIIVFQKELTPKEQTELTERGLRVSIPHHFEYIFNRVTVEFKPRVEEDTSLPVITMDLSKKNTYDEVTAKLAEKLNTNPLHLQLTTALGPGGLPKMTLRRHTNMLLKEMLGISHHQGMASGIYRLYYEKLDTTIDEVENRKQIRVTWLGPTLKDESTHDLKLLRTSTMDVVASELLPKVTLSAEGSKKLHVFSVYNGLIMRDHLMSDLITTVHDQYQLYVEEIPLDEYECENEDLKLQCFHFTADVTRTHSIPFTLVMAEGELFQDTKTRLRARLGMNEKDFGKIKFYIYNSTTRRSIALTDDLVLTDLKLSKSDSLALDHVDKTGRSNRFAPEKPIFIRG</sequence>
<dbReference type="GO" id="GO:0004843">
    <property type="term" value="F:cysteine-type deubiquitinase activity"/>
    <property type="evidence" value="ECO:0007669"/>
    <property type="project" value="UniProtKB-EC"/>
</dbReference>
<dbReference type="GO" id="GO:0031647">
    <property type="term" value="P:regulation of protein stability"/>
    <property type="evidence" value="ECO:0007669"/>
    <property type="project" value="TreeGrafter"/>
</dbReference>
<name>A0A9P3H3M7_9FUNG</name>
<comment type="catalytic activity">
    <reaction evidence="1">
        <text>Thiol-dependent hydrolysis of ester, thioester, amide, peptide and isopeptide bonds formed by the C-terminal Gly of ubiquitin (a 76-residue protein attached to proteins as an intracellular targeting signal).</text>
        <dbReference type="EC" id="3.4.19.12"/>
    </reaction>
</comment>
<keyword evidence="9" id="KW-0539">Nucleus</keyword>
<organism evidence="13 14">
    <name type="scientific">Entomortierella parvispora</name>
    <dbReference type="NCBI Taxonomy" id="205924"/>
    <lineage>
        <taxon>Eukaryota</taxon>
        <taxon>Fungi</taxon>
        <taxon>Fungi incertae sedis</taxon>
        <taxon>Mucoromycota</taxon>
        <taxon>Mortierellomycotina</taxon>
        <taxon>Mortierellomycetes</taxon>
        <taxon>Mortierellales</taxon>
        <taxon>Mortierellaceae</taxon>
        <taxon>Entomortierella</taxon>
    </lineage>
</organism>
<dbReference type="PANTHER" id="PTHR24006:SF644">
    <property type="entry name" value="UBIQUITIN CARBOXYL-TERMINAL HYDROLASE 7"/>
    <property type="match status" value="1"/>
</dbReference>
<protein>
    <recommendedName>
        <fullName evidence="4">ubiquitinyl hydrolase 1</fullName>
        <ecNumber evidence="4">3.4.19.12</ecNumber>
    </recommendedName>
</protein>
<gene>
    <name evidence="13" type="ORF">EMPS_01871</name>
</gene>
<feature type="compositionally biased region" description="Basic and acidic residues" evidence="10">
    <location>
        <begin position="1"/>
        <end position="14"/>
    </location>
</feature>
<feature type="domain" description="USP" evidence="12">
    <location>
        <begin position="192"/>
        <end position="517"/>
    </location>
</feature>
<accession>A0A9P3H3M7</accession>
<dbReference type="Pfam" id="PF22486">
    <property type="entry name" value="MATH_2"/>
    <property type="match status" value="1"/>
</dbReference>
<evidence type="ECO:0000259" key="11">
    <source>
        <dbReference type="PROSITE" id="PS50144"/>
    </source>
</evidence>
<evidence type="ECO:0000256" key="4">
    <source>
        <dbReference type="ARBA" id="ARBA00012759"/>
    </source>
</evidence>
<evidence type="ECO:0000259" key="12">
    <source>
        <dbReference type="PROSITE" id="PS50235"/>
    </source>
</evidence>
<comment type="caution">
    <text evidence="13">The sequence shown here is derived from an EMBL/GenBank/DDBJ whole genome shotgun (WGS) entry which is preliminary data.</text>
</comment>
<dbReference type="InterPro" id="IPR028889">
    <property type="entry name" value="USP"/>
</dbReference>
<dbReference type="PROSITE" id="PS00972">
    <property type="entry name" value="USP_1"/>
    <property type="match status" value="1"/>
</dbReference>
<dbReference type="FunFam" id="3.90.70.10:FF:000005">
    <property type="entry name" value="Ubiquitin carboxyl-terminal hydrolase 7"/>
    <property type="match status" value="1"/>
</dbReference>
<evidence type="ECO:0000256" key="7">
    <source>
        <dbReference type="ARBA" id="ARBA00022801"/>
    </source>
</evidence>
<reference evidence="13" key="2">
    <citation type="journal article" date="2022" name="Microbiol. Resour. Announc.">
        <title>Whole-Genome Sequence of Entomortierella parvispora E1425, a Mucoromycotan Fungus Associated with Burkholderiaceae-Related Endosymbiotic Bacteria.</title>
        <authorList>
            <person name="Herlambang A."/>
            <person name="Guo Y."/>
            <person name="Takashima Y."/>
            <person name="Narisawa K."/>
            <person name="Ohta H."/>
            <person name="Nishizawa T."/>
        </authorList>
    </citation>
    <scope>NUCLEOTIDE SEQUENCE</scope>
    <source>
        <strain evidence="13">E1425</strain>
    </source>
</reference>
<dbReference type="GO" id="GO:0005829">
    <property type="term" value="C:cytosol"/>
    <property type="evidence" value="ECO:0007669"/>
    <property type="project" value="TreeGrafter"/>
</dbReference>
<evidence type="ECO:0000256" key="6">
    <source>
        <dbReference type="ARBA" id="ARBA00022786"/>
    </source>
</evidence>
<dbReference type="InterPro" id="IPR008974">
    <property type="entry name" value="TRAF-like"/>
</dbReference>
<dbReference type="SUPFAM" id="SSF49599">
    <property type="entry name" value="TRAF domain-like"/>
    <property type="match status" value="1"/>
</dbReference>
<evidence type="ECO:0000313" key="14">
    <source>
        <dbReference type="Proteomes" id="UP000827284"/>
    </source>
</evidence>
<dbReference type="InterPro" id="IPR002083">
    <property type="entry name" value="MATH/TRAF_dom"/>
</dbReference>
<dbReference type="InterPro" id="IPR024729">
    <property type="entry name" value="USP7_ICP0-binding_dom"/>
</dbReference>
<dbReference type="SUPFAM" id="SSF54001">
    <property type="entry name" value="Cysteine proteinases"/>
    <property type="match status" value="1"/>
</dbReference>
<evidence type="ECO:0000256" key="3">
    <source>
        <dbReference type="ARBA" id="ARBA00009085"/>
    </source>
</evidence>
<dbReference type="EMBL" id="BQFW01000002">
    <property type="protein sequence ID" value="GJJ69525.1"/>
    <property type="molecule type" value="Genomic_DNA"/>
</dbReference>
<evidence type="ECO:0000256" key="5">
    <source>
        <dbReference type="ARBA" id="ARBA00022670"/>
    </source>
</evidence>
<feature type="domain" description="MATH" evidence="11">
    <location>
        <begin position="43"/>
        <end position="166"/>
    </location>
</feature>
<dbReference type="GO" id="GO:0005634">
    <property type="term" value="C:nucleus"/>
    <property type="evidence" value="ECO:0007669"/>
    <property type="project" value="UniProtKB-SubCell"/>
</dbReference>
<feature type="region of interest" description="Disordered" evidence="10">
    <location>
        <begin position="1"/>
        <end position="21"/>
    </location>
</feature>
<dbReference type="PROSITE" id="PS50235">
    <property type="entry name" value="USP_3"/>
    <property type="match status" value="1"/>
</dbReference>
<dbReference type="PROSITE" id="PS00973">
    <property type="entry name" value="USP_2"/>
    <property type="match status" value="1"/>
</dbReference>
<dbReference type="CDD" id="cd02659">
    <property type="entry name" value="peptidase_C19C"/>
    <property type="match status" value="1"/>
</dbReference>
<dbReference type="OrthoDB" id="289038at2759"/>
<keyword evidence="8" id="KW-0788">Thiol protease</keyword>
<keyword evidence="5" id="KW-0645">Protease</keyword>
<dbReference type="GO" id="GO:0140492">
    <property type="term" value="F:metal-dependent deubiquitinase activity"/>
    <property type="evidence" value="ECO:0007669"/>
    <property type="project" value="UniProtKB-ARBA"/>
</dbReference>
<keyword evidence="14" id="KW-1185">Reference proteome</keyword>
<dbReference type="Pfam" id="PF12436">
    <property type="entry name" value="USP7_ICP0_bdg"/>
    <property type="match status" value="1"/>
</dbReference>